<comment type="similarity">
    <text evidence="3">Belongs to the peptidase M1 family.</text>
</comment>
<dbReference type="Pfam" id="PF17900">
    <property type="entry name" value="Peptidase_M1_N"/>
    <property type="match status" value="1"/>
</dbReference>
<comment type="caution">
    <text evidence="16">The sequence shown here is derived from an EMBL/GenBank/DDBJ whole genome shotgun (WGS) entry which is preliminary data.</text>
</comment>
<evidence type="ECO:0000256" key="5">
    <source>
        <dbReference type="ARBA" id="ARBA00015611"/>
    </source>
</evidence>
<proteinExistence type="inferred from homology"/>
<evidence type="ECO:0000256" key="11">
    <source>
        <dbReference type="ARBA" id="ARBA00023049"/>
    </source>
</evidence>
<dbReference type="SUPFAM" id="SSF63737">
    <property type="entry name" value="Leukotriene A4 hydrolase N-terminal domain"/>
    <property type="match status" value="1"/>
</dbReference>
<feature type="binding site" evidence="14">
    <location>
        <position position="361"/>
    </location>
    <ligand>
        <name>Zn(2+)</name>
        <dbReference type="ChEBI" id="CHEBI:29105"/>
        <note>catalytic</note>
    </ligand>
</feature>
<sequence length="643" mass="71467">MTFDLASPFSTFRAAPLIGGLILLAGCGGGGEPETLSTEEVSVVKTEAEAFHATDKFTYANTDDVIITHLHLDLAIDFDAKVLSGDAVIDLKWLNDEATQVILDTNDLTISDVSYEKDGEWVSTGMELGEDDPLLGSQLTIEAAEHPTKLKISYQTSPGAQGLGWLSAETTANKTAPFLYSQAQTINARSIAPLQDTPMVRMTYSAHLTTPPDVLAIMSAEQDPNTPKDGDYTFSMPQPIPSYLIAIAAGDIDFAPISDNIGVYAEPGVVEKAAWEFAETPDMMTAAEGTYGPYRWGRYDLIVLPPSFPFGGMENPRLSFMTPTLLAGDKSLTNVVAHELAHSWSGNLVTNATWRDAWLNEGFTSYVENRLMELVYGEDRAVMEQVLGLQDLKRDVAELEPELTSLKMPKDLANPDDAFSQVSYVKGQYFLMFLEQRFGREDFDAFLKEYFDKFAFQSITTEVFLDHFRKTLWAAHPEAVTDEEIQEWVYGTGLPDTLIEPVSPAFDLVDETRTEWLAGDLALSDIPTADWTTHEWLHFLGGLPEDMTMEQFTELDETFGLSGHQNAEIAYAWYMKAIAANYEPAYPALEEFLLRVGRGKFIYRLYQALEDNGKGEWAREVYAKARPGYHPIAQTRIDGILGL</sequence>
<dbReference type="SMART" id="SM01263">
    <property type="entry name" value="Leuk-A4-hydro_C"/>
    <property type="match status" value="1"/>
</dbReference>
<organism evidence="16 17">
    <name type="scientific">Parvularcula marina</name>
    <dbReference type="NCBI Taxonomy" id="2292771"/>
    <lineage>
        <taxon>Bacteria</taxon>
        <taxon>Pseudomonadati</taxon>
        <taxon>Pseudomonadota</taxon>
        <taxon>Alphaproteobacteria</taxon>
        <taxon>Parvularculales</taxon>
        <taxon>Parvularculaceae</taxon>
        <taxon>Parvularcula</taxon>
    </lineage>
</organism>
<evidence type="ECO:0000259" key="15">
    <source>
        <dbReference type="SMART" id="SM01263"/>
    </source>
</evidence>
<comment type="subcellular location">
    <subcellularLocation>
        <location evidence="2">Cytoplasm</location>
    </subcellularLocation>
</comment>
<dbReference type="FunFam" id="3.30.2010.30:FF:000001">
    <property type="entry name" value="Leukotriene A(4) hydrolase"/>
    <property type="match status" value="1"/>
</dbReference>
<dbReference type="EC" id="3.4.11.2" evidence="4"/>
<dbReference type="GO" id="GO:0008270">
    <property type="term" value="F:zinc ion binding"/>
    <property type="evidence" value="ECO:0007669"/>
    <property type="project" value="InterPro"/>
</dbReference>
<evidence type="ECO:0000256" key="4">
    <source>
        <dbReference type="ARBA" id="ARBA00012564"/>
    </source>
</evidence>
<feature type="active site" description="Proton donor" evidence="12">
    <location>
        <position position="424"/>
    </location>
</feature>
<protein>
    <recommendedName>
        <fullName evidence="5">Aminopeptidase N</fullName>
        <ecNumber evidence="4">3.4.11.2</ecNumber>
    </recommendedName>
</protein>
<dbReference type="InterPro" id="IPR027268">
    <property type="entry name" value="Peptidase_M4/M1_CTD_sf"/>
</dbReference>
<feature type="binding site" evidence="13">
    <location>
        <begin position="182"/>
        <end position="184"/>
    </location>
    <ligand>
        <name>a peptide</name>
        <dbReference type="ChEBI" id="CHEBI:60466"/>
    </ligand>
</feature>
<evidence type="ECO:0000256" key="12">
    <source>
        <dbReference type="PIRSR" id="PIRSR634015-1"/>
    </source>
</evidence>
<feature type="binding site" evidence="13">
    <location>
        <begin position="598"/>
        <end position="600"/>
    </location>
    <ligand>
        <name>a peptide</name>
        <dbReference type="ChEBI" id="CHEBI:60466"/>
    </ligand>
</feature>
<dbReference type="Proteomes" id="UP000264589">
    <property type="component" value="Unassembled WGS sequence"/>
</dbReference>
<evidence type="ECO:0000256" key="8">
    <source>
        <dbReference type="ARBA" id="ARBA00022723"/>
    </source>
</evidence>
<keyword evidence="11" id="KW-0482">Metalloprotease</keyword>
<dbReference type="CDD" id="cd09599">
    <property type="entry name" value="M1_LTA4H"/>
    <property type="match status" value="1"/>
</dbReference>
<feature type="binding site" evidence="14">
    <location>
        <position position="338"/>
    </location>
    <ligand>
        <name>Zn(2+)</name>
        <dbReference type="ChEBI" id="CHEBI:29105"/>
        <note>catalytic</note>
    </ligand>
</feature>
<dbReference type="OrthoDB" id="100605at2"/>
<evidence type="ECO:0000256" key="3">
    <source>
        <dbReference type="ARBA" id="ARBA00010136"/>
    </source>
</evidence>
<keyword evidence="7" id="KW-0645">Protease</keyword>
<evidence type="ECO:0000256" key="1">
    <source>
        <dbReference type="ARBA" id="ARBA00000098"/>
    </source>
</evidence>
<comment type="cofactor">
    <cofactor evidence="14">
        <name>Zn(2+)</name>
        <dbReference type="ChEBI" id="CHEBI:29105"/>
    </cofactor>
    <text evidence="14">Binds 1 zinc ion per subunit.</text>
</comment>
<evidence type="ECO:0000256" key="13">
    <source>
        <dbReference type="PIRSR" id="PIRSR634015-2"/>
    </source>
</evidence>
<dbReference type="InParanoid" id="A0A371RL36"/>
<dbReference type="PANTHER" id="PTHR45726">
    <property type="entry name" value="LEUKOTRIENE A-4 HYDROLASE"/>
    <property type="match status" value="1"/>
</dbReference>
<feature type="binding site" evidence="13">
    <location>
        <begin position="309"/>
        <end position="314"/>
    </location>
    <ligand>
        <name>a peptide</name>
        <dbReference type="ChEBI" id="CHEBI:60466"/>
    </ligand>
</feature>
<dbReference type="InterPro" id="IPR016024">
    <property type="entry name" value="ARM-type_fold"/>
</dbReference>
<dbReference type="GO" id="GO:0016285">
    <property type="term" value="F:alanyl aminopeptidase activity"/>
    <property type="evidence" value="ECO:0007669"/>
    <property type="project" value="UniProtKB-EC"/>
</dbReference>
<gene>
    <name evidence="16" type="ORF">DX908_13365</name>
</gene>
<accession>A0A371RL36</accession>
<evidence type="ECO:0000256" key="14">
    <source>
        <dbReference type="PIRSR" id="PIRSR634015-3"/>
    </source>
</evidence>
<feature type="domain" description="Peptidase M1 leukotriene A4 hydrolase/aminopeptidase C-terminal" evidence="15">
    <location>
        <begin position="503"/>
        <end position="641"/>
    </location>
</feature>
<evidence type="ECO:0000256" key="2">
    <source>
        <dbReference type="ARBA" id="ARBA00004496"/>
    </source>
</evidence>
<dbReference type="InterPro" id="IPR034015">
    <property type="entry name" value="M1_LTA4H"/>
</dbReference>
<dbReference type="GO" id="GO:0006508">
    <property type="term" value="P:proteolysis"/>
    <property type="evidence" value="ECO:0007669"/>
    <property type="project" value="UniProtKB-KW"/>
</dbReference>
<dbReference type="PRINTS" id="PR00756">
    <property type="entry name" value="ALADIPTASE"/>
</dbReference>
<evidence type="ECO:0000256" key="10">
    <source>
        <dbReference type="ARBA" id="ARBA00022833"/>
    </source>
</evidence>
<comment type="catalytic activity">
    <reaction evidence="1">
        <text>Release of an N-terminal amino acid, Xaa-|-Yaa- from a peptide, amide or arylamide. Xaa is preferably Ala, but may be most amino acids including Pro (slow action). When a terminal hydrophobic residue is followed by a prolyl residue, the two may be released as an intact Xaa-Pro dipeptide.</text>
        <dbReference type="EC" id="3.4.11.2"/>
    </reaction>
</comment>
<dbReference type="GO" id="GO:0005737">
    <property type="term" value="C:cytoplasm"/>
    <property type="evidence" value="ECO:0007669"/>
    <property type="project" value="UniProtKB-SubCell"/>
</dbReference>
<evidence type="ECO:0000313" key="16">
    <source>
        <dbReference type="EMBL" id="RFB06168.1"/>
    </source>
</evidence>
<dbReference type="InterPro" id="IPR038502">
    <property type="entry name" value="M1_LTA-4_hydro/amino_C_sf"/>
</dbReference>
<dbReference type="InterPro" id="IPR014782">
    <property type="entry name" value="Peptidase_M1_dom"/>
</dbReference>
<dbReference type="Gene3D" id="1.25.40.320">
    <property type="entry name" value="Peptidase M1, leukotriene A4 hydrolase/aminopeptidase C-terminal domain"/>
    <property type="match status" value="1"/>
</dbReference>
<dbReference type="AlphaFoldDB" id="A0A371RL36"/>
<keyword evidence="10 14" id="KW-0862">Zinc</keyword>
<feature type="binding site" evidence="14">
    <location>
        <position position="342"/>
    </location>
    <ligand>
        <name>Zn(2+)</name>
        <dbReference type="ChEBI" id="CHEBI:29105"/>
        <note>catalytic</note>
    </ligand>
</feature>
<reference evidence="16 17" key="1">
    <citation type="submission" date="2018-08" db="EMBL/GenBank/DDBJ databases">
        <title>Parvularcula sp. SM1705, isolated from surface water of the South Sea China.</title>
        <authorList>
            <person name="Sun L."/>
        </authorList>
    </citation>
    <scope>NUCLEOTIDE SEQUENCE [LARGE SCALE GENOMIC DNA]</scope>
    <source>
        <strain evidence="16 17">SM1705</strain>
    </source>
</reference>
<dbReference type="SUPFAM" id="SSF55486">
    <property type="entry name" value="Metalloproteases ('zincins'), catalytic domain"/>
    <property type="match status" value="1"/>
</dbReference>
<dbReference type="Pfam" id="PF01433">
    <property type="entry name" value="Peptidase_M1"/>
    <property type="match status" value="1"/>
</dbReference>
<dbReference type="EMBL" id="QUQO01000001">
    <property type="protein sequence ID" value="RFB06168.1"/>
    <property type="molecule type" value="Genomic_DNA"/>
</dbReference>
<dbReference type="GO" id="GO:0008237">
    <property type="term" value="F:metallopeptidase activity"/>
    <property type="evidence" value="ECO:0007669"/>
    <property type="project" value="UniProtKB-KW"/>
</dbReference>
<evidence type="ECO:0000256" key="9">
    <source>
        <dbReference type="ARBA" id="ARBA00022801"/>
    </source>
</evidence>
<dbReference type="Gene3D" id="3.30.2010.30">
    <property type="match status" value="1"/>
</dbReference>
<dbReference type="InterPro" id="IPR045357">
    <property type="entry name" value="Aminopeptidase_N-like_N"/>
</dbReference>
<keyword evidence="9" id="KW-0378">Hydrolase</keyword>
<dbReference type="Pfam" id="PF09127">
    <property type="entry name" value="Leuk-A4-hydro_C"/>
    <property type="match status" value="1"/>
</dbReference>
<dbReference type="SUPFAM" id="SSF48371">
    <property type="entry name" value="ARM repeat"/>
    <property type="match status" value="1"/>
</dbReference>
<evidence type="ECO:0000313" key="17">
    <source>
        <dbReference type="Proteomes" id="UP000264589"/>
    </source>
</evidence>
<evidence type="ECO:0000256" key="7">
    <source>
        <dbReference type="ARBA" id="ARBA00022670"/>
    </source>
</evidence>
<dbReference type="InterPro" id="IPR042097">
    <property type="entry name" value="Aminopeptidase_N-like_N_sf"/>
</dbReference>
<keyword evidence="6" id="KW-0963">Cytoplasm</keyword>
<dbReference type="PANTHER" id="PTHR45726:SF3">
    <property type="entry name" value="LEUKOTRIENE A-4 HYDROLASE"/>
    <property type="match status" value="1"/>
</dbReference>
<dbReference type="Gene3D" id="2.60.40.1730">
    <property type="entry name" value="tricorn interacting facor f3 domain"/>
    <property type="match status" value="1"/>
</dbReference>
<keyword evidence="17" id="KW-1185">Reference proteome</keyword>
<keyword evidence="8 14" id="KW-0479">Metal-binding</keyword>
<name>A0A371RL36_9PROT</name>
<feature type="active site" description="Proton acceptor" evidence="12">
    <location>
        <position position="339"/>
    </location>
</feature>
<dbReference type="Gene3D" id="1.10.390.10">
    <property type="entry name" value="Neutral Protease Domain 2"/>
    <property type="match status" value="1"/>
</dbReference>
<dbReference type="InterPro" id="IPR049980">
    <property type="entry name" value="LTA4H_cat"/>
</dbReference>
<dbReference type="InterPro" id="IPR001930">
    <property type="entry name" value="Peptidase_M1"/>
</dbReference>
<dbReference type="InterPro" id="IPR015211">
    <property type="entry name" value="Peptidase_M1_C"/>
</dbReference>
<evidence type="ECO:0000256" key="6">
    <source>
        <dbReference type="ARBA" id="ARBA00022490"/>
    </source>
</evidence>
<dbReference type="RefSeq" id="WP_116392801.1">
    <property type="nucleotide sequence ID" value="NZ_QUQO01000001.1"/>
</dbReference>